<reference evidence="2 3" key="1">
    <citation type="submission" date="2019-11" db="EMBL/GenBank/DDBJ databases">
        <title>Whole genome sequence of Oryza granulata.</title>
        <authorList>
            <person name="Li W."/>
        </authorList>
    </citation>
    <scope>NUCLEOTIDE SEQUENCE [LARGE SCALE GENOMIC DNA]</scope>
    <source>
        <strain evidence="3">cv. Menghai</strain>
        <tissue evidence="2">Leaf</tissue>
    </source>
</reference>
<sequence>MGSDFGGGASSSRRGARGKFEMVRRKSPPIELGLGELVATVEAEARGCQWPWPAVLSVAGKNRTA</sequence>
<dbReference type="Proteomes" id="UP000479710">
    <property type="component" value="Unassembled WGS sequence"/>
</dbReference>
<dbReference type="EMBL" id="SPHZ02000010">
    <property type="protein sequence ID" value="KAF0897403.1"/>
    <property type="molecule type" value="Genomic_DNA"/>
</dbReference>
<proteinExistence type="predicted"/>
<gene>
    <name evidence="2" type="ORF">E2562_036939</name>
</gene>
<feature type="region of interest" description="Disordered" evidence="1">
    <location>
        <begin position="1"/>
        <end position="22"/>
    </location>
</feature>
<evidence type="ECO:0000313" key="2">
    <source>
        <dbReference type="EMBL" id="KAF0897403.1"/>
    </source>
</evidence>
<name>A0A6G1CCN5_9ORYZ</name>
<accession>A0A6G1CCN5</accession>
<evidence type="ECO:0000313" key="3">
    <source>
        <dbReference type="Proteomes" id="UP000479710"/>
    </source>
</evidence>
<evidence type="ECO:0000256" key="1">
    <source>
        <dbReference type="SAM" id="MobiDB-lite"/>
    </source>
</evidence>
<comment type="caution">
    <text evidence="2">The sequence shown here is derived from an EMBL/GenBank/DDBJ whole genome shotgun (WGS) entry which is preliminary data.</text>
</comment>
<protein>
    <submittedName>
        <fullName evidence="2">Uncharacterized protein</fullName>
    </submittedName>
</protein>
<dbReference type="AlphaFoldDB" id="A0A6G1CCN5"/>
<keyword evidence="3" id="KW-1185">Reference proteome</keyword>
<organism evidence="2 3">
    <name type="scientific">Oryza meyeriana var. granulata</name>
    <dbReference type="NCBI Taxonomy" id="110450"/>
    <lineage>
        <taxon>Eukaryota</taxon>
        <taxon>Viridiplantae</taxon>
        <taxon>Streptophyta</taxon>
        <taxon>Embryophyta</taxon>
        <taxon>Tracheophyta</taxon>
        <taxon>Spermatophyta</taxon>
        <taxon>Magnoliopsida</taxon>
        <taxon>Liliopsida</taxon>
        <taxon>Poales</taxon>
        <taxon>Poaceae</taxon>
        <taxon>BOP clade</taxon>
        <taxon>Oryzoideae</taxon>
        <taxon>Oryzeae</taxon>
        <taxon>Oryzinae</taxon>
        <taxon>Oryza</taxon>
        <taxon>Oryza meyeriana</taxon>
    </lineage>
</organism>